<dbReference type="RefSeq" id="WP_379570397.1">
    <property type="nucleotide sequence ID" value="NZ_JBHUFV010000012.1"/>
</dbReference>
<evidence type="ECO:0000256" key="1">
    <source>
        <dbReference type="HAMAP-Rule" id="MF_00775"/>
    </source>
</evidence>
<dbReference type="PANTHER" id="PTHR37315">
    <property type="entry name" value="UPF0311 PROTEIN BLR7842"/>
    <property type="match status" value="1"/>
</dbReference>
<dbReference type="Proteomes" id="UP001597368">
    <property type="component" value="Unassembled WGS sequence"/>
</dbReference>
<evidence type="ECO:0000313" key="3">
    <source>
        <dbReference type="Proteomes" id="UP001597368"/>
    </source>
</evidence>
<reference evidence="3" key="1">
    <citation type="journal article" date="2019" name="Int. J. Syst. Evol. Microbiol.">
        <title>The Global Catalogue of Microorganisms (GCM) 10K type strain sequencing project: providing services to taxonomists for standard genome sequencing and annotation.</title>
        <authorList>
            <consortium name="The Broad Institute Genomics Platform"/>
            <consortium name="The Broad Institute Genome Sequencing Center for Infectious Disease"/>
            <person name="Wu L."/>
            <person name="Ma J."/>
        </authorList>
    </citation>
    <scope>NUCLEOTIDE SEQUENCE [LARGE SCALE GENOMIC DNA]</scope>
    <source>
        <strain evidence="3">ICMP 6774ER</strain>
    </source>
</reference>
<dbReference type="Gene3D" id="2.40.160.20">
    <property type="match status" value="1"/>
</dbReference>
<dbReference type="EMBL" id="JBHUFV010000012">
    <property type="protein sequence ID" value="MFD1931229.1"/>
    <property type="molecule type" value="Genomic_DNA"/>
</dbReference>
<evidence type="ECO:0000313" key="2">
    <source>
        <dbReference type="EMBL" id="MFD1931229.1"/>
    </source>
</evidence>
<sequence>MFDEPVEPGLELLARFRVELAAVKEMGQTPWGRRRVIDVLGGSFDGPGMTGTVLAGGADWQVVHPDGSATIDARYTLRTHDDALVCIQTQGVRHGPPEVIAALGRGEPVDPADYYFRLAVRFETAAPGYLWLNHTLAVASGMRTDTAVLYDAYALR</sequence>
<keyword evidence="3" id="KW-1185">Reference proteome</keyword>
<dbReference type="InterPro" id="IPR020915">
    <property type="entry name" value="UPF0311"/>
</dbReference>
<name>A0ABW4SS61_9ACTN</name>
<dbReference type="Pfam" id="PF11578">
    <property type="entry name" value="DUF3237"/>
    <property type="match status" value="1"/>
</dbReference>
<comment type="similarity">
    <text evidence="1">Belongs to the UPF0311 family.</text>
</comment>
<comment type="caution">
    <text evidence="2">The sequence shown here is derived from an EMBL/GenBank/DDBJ whole genome shotgun (WGS) entry which is preliminary data.</text>
</comment>
<protein>
    <recommendedName>
        <fullName evidence="1">UPF0311 protein ACFSKW_07050</fullName>
    </recommendedName>
</protein>
<proteinExistence type="inferred from homology"/>
<gene>
    <name evidence="2" type="ORF">ACFSKW_07050</name>
</gene>
<organism evidence="2 3">
    <name type="scientific">Nonomuraea mangrovi</name>
    <dbReference type="NCBI Taxonomy" id="2316207"/>
    <lineage>
        <taxon>Bacteria</taxon>
        <taxon>Bacillati</taxon>
        <taxon>Actinomycetota</taxon>
        <taxon>Actinomycetes</taxon>
        <taxon>Streptosporangiales</taxon>
        <taxon>Streptosporangiaceae</taxon>
        <taxon>Nonomuraea</taxon>
    </lineage>
</organism>
<dbReference type="HAMAP" id="MF_00775">
    <property type="entry name" value="UPF0311"/>
    <property type="match status" value="1"/>
</dbReference>
<dbReference type="PANTHER" id="PTHR37315:SF1">
    <property type="entry name" value="UPF0311 PROTEIN BLR7842"/>
    <property type="match status" value="1"/>
</dbReference>
<accession>A0ABW4SS61</accession>